<gene>
    <name evidence="2" type="ORF">SK128_020095</name>
</gene>
<dbReference type="Pfam" id="PF07686">
    <property type="entry name" value="V-set"/>
    <property type="match status" value="1"/>
</dbReference>
<protein>
    <recommendedName>
        <fullName evidence="1">Immunoglobulin domain-containing protein</fullName>
    </recommendedName>
</protein>
<keyword evidence="3" id="KW-1185">Reference proteome</keyword>
<sequence>DSAIDLSVVEVVQYYDASLPCSIQTPPIYDVPALTLWYVGNQDTPVYSYDQRDPRRLPVEWSDDRVFGESGRASYLPLEHPPVLRLLNVTVSDNELYRCRVDYHTSNSRQAWVRLRVI</sequence>
<proteinExistence type="predicted"/>
<evidence type="ECO:0000313" key="3">
    <source>
        <dbReference type="Proteomes" id="UP001381693"/>
    </source>
</evidence>
<comment type="caution">
    <text evidence="2">The sequence shown here is derived from an EMBL/GenBank/DDBJ whole genome shotgun (WGS) entry which is preliminary data.</text>
</comment>
<dbReference type="PANTHER" id="PTHR23278">
    <property type="entry name" value="SIDESTEP PROTEIN"/>
    <property type="match status" value="1"/>
</dbReference>
<dbReference type="SMART" id="SM00409">
    <property type="entry name" value="IG"/>
    <property type="match status" value="1"/>
</dbReference>
<accession>A0AAN9A2P4</accession>
<dbReference type="InterPro" id="IPR013106">
    <property type="entry name" value="Ig_V-set"/>
</dbReference>
<feature type="domain" description="Immunoglobulin" evidence="1">
    <location>
        <begin position="6"/>
        <end position="116"/>
    </location>
</feature>
<name>A0AAN9A2P4_HALRR</name>
<feature type="non-terminal residue" evidence="2">
    <location>
        <position position="118"/>
    </location>
</feature>
<dbReference type="PANTHER" id="PTHR23278:SF19">
    <property type="entry name" value="OBSCURIN"/>
    <property type="match status" value="1"/>
</dbReference>
<feature type="non-terminal residue" evidence="2">
    <location>
        <position position="1"/>
    </location>
</feature>
<organism evidence="2 3">
    <name type="scientific">Halocaridina rubra</name>
    <name type="common">Hawaiian red shrimp</name>
    <dbReference type="NCBI Taxonomy" id="373956"/>
    <lineage>
        <taxon>Eukaryota</taxon>
        <taxon>Metazoa</taxon>
        <taxon>Ecdysozoa</taxon>
        <taxon>Arthropoda</taxon>
        <taxon>Crustacea</taxon>
        <taxon>Multicrustacea</taxon>
        <taxon>Malacostraca</taxon>
        <taxon>Eumalacostraca</taxon>
        <taxon>Eucarida</taxon>
        <taxon>Decapoda</taxon>
        <taxon>Pleocyemata</taxon>
        <taxon>Caridea</taxon>
        <taxon>Atyoidea</taxon>
        <taxon>Atyidae</taxon>
        <taxon>Halocaridina</taxon>
    </lineage>
</organism>
<dbReference type="InterPro" id="IPR013783">
    <property type="entry name" value="Ig-like_fold"/>
</dbReference>
<evidence type="ECO:0000313" key="2">
    <source>
        <dbReference type="EMBL" id="KAK7072054.1"/>
    </source>
</evidence>
<dbReference type="InterPro" id="IPR003599">
    <property type="entry name" value="Ig_sub"/>
</dbReference>
<dbReference type="InterPro" id="IPR036179">
    <property type="entry name" value="Ig-like_dom_sf"/>
</dbReference>
<dbReference type="EMBL" id="JAXCGZ010013715">
    <property type="protein sequence ID" value="KAK7072054.1"/>
    <property type="molecule type" value="Genomic_DNA"/>
</dbReference>
<dbReference type="SUPFAM" id="SSF48726">
    <property type="entry name" value="Immunoglobulin"/>
    <property type="match status" value="1"/>
</dbReference>
<dbReference type="Gene3D" id="2.60.40.10">
    <property type="entry name" value="Immunoglobulins"/>
    <property type="match status" value="1"/>
</dbReference>
<evidence type="ECO:0000259" key="1">
    <source>
        <dbReference type="SMART" id="SM00409"/>
    </source>
</evidence>
<dbReference type="AlphaFoldDB" id="A0AAN9A2P4"/>
<dbReference type="Proteomes" id="UP001381693">
    <property type="component" value="Unassembled WGS sequence"/>
</dbReference>
<reference evidence="2 3" key="1">
    <citation type="submission" date="2023-11" db="EMBL/GenBank/DDBJ databases">
        <title>Halocaridina rubra genome assembly.</title>
        <authorList>
            <person name="Smith C."/>
        </authorList>
    </citation>
    <scope>NUCLEOTIDE SEQUENCE [LARGE SCALE GENOMIC DNA]</scope>
    <source>
        <strain evidence="2">EP-1</strain>
        <tissue evidence="2">Whole</tissue>
    </source>
</reference>